<keyword evidence="9" id="KW-1185">Reference proteome</keyword>
<proteinExistence type="inferred from homology"/>
<protein>
    <recommendedName>
        <fullName evidence="7">Clathrin/coatomer adaptor adaptin-like N-terminal domain-containing protein</fullName>
    </recommendedName>
</protein>
<dbReference type="GeneID" id="94174091"/>
<sequence length="1000" mass="109700">MPAAFVTGAAYFNRGFDAPMVREDLASQNEPRQLSALYQVVAYMTMGKDMSSLFNEVSALTSSTNSTMKRLAYLYLMENSRAQPERTVLQAGTLVKDTLHDSPLVRGAGLRTMTNIQVPVMADFCTGPLLRCLEDSSAYVRRIAAMGVLKQYAQAPNVSSELDLLDKLKGLLKDKNAAVVGSAVRAMLELQYRNAPVSYIQALLEARSHLIEMLLHGNEWTTVYLLEGMALSMMWECHEAVRQNNSGEAGGGRQRSPEHRTSVVSSTGGHSTSEPTSTMLRRSSHAETHNDGDEDALDALSQQYIAEGEDTLKAVLPLMQYASPIIVLSAIRVVGLFLHSVTSSRLRVPEAEQSRLLGRYATSLVQPLVGLLEAPRFEMRYVVLRNILQFLTPVFTPYLAAHLSKFLVKFEDPIYVKMEKLNLLVRFANHENGASVLDELMVYTREADVALVRTAINAIGVLATLLPELSEKCVRQLGQLIATRVPRLVENTVVVVQMVLRCYPGKFTDIVPPLCDSLTILETTEAKAAVAWVLGEYPDSVSESVTEYLSVLVNEFMEQPRLVQYATVTALAKLYLRGARDASGKDRNSAIKNGAHTMLEKVLSECTDSLHPDLRDRAFFYWRLITIDSDVAKRMLAATERVKLGSNSWEELVQHSFQQSGTSSGLQELGTLASVASKPLRLLIGDNVIGNSTKFLTGVNDDEDAEGDEDGDSDGANGYTGGCSNGLASAKAVSVSAAQTSSTTADGVAEALLPSSETTASFSTVLTPVQGNGVQVEMMWSQLGSKLVLCSRLRLVPGEDYLRHTRVLTMQINWNMFGLGVAQVFPTTSLECDDKPAEVSVLVACNNQKAPTAELQVAIELEFIGVRYAVAPPIPVAYLLLPATGCEPHFFAEQWRALGHSVWNMPPQMRELTCDLTRLTTNLLRVHCLNLVHRREMPESRLLLLLLYCETIGHERLLAQVTLNMKEGALMALSMRSADSSIAAYVGEFIIRALCPSSTN</sequence>
<evidence type="ECO:0000256" key="2">
    <source>
        <dbReference type="ARBA" id="ARBA00006613"/>
    </source>
</evidence>
<keyword evidence="4" id="KW-0653">Protein transport</keyword>
<evidence type="ECO:0000256" key="1">
    <source>
        <dbReference type="ARBA" id="ARBA00004308"/>
    </source>
</evidence>
<dbReference type="Pfam" id="PF01602">
    <property type="entry name" value="Adaptin_N"/>
    <property type="match status" value="1"/>
</dbReference>
<organism evidence="8 9">
    <name type="scientific">Leishmania enriettii</name>
    <dbReference type="NCBI Taxonomy" id="5663"/>
    <lineage>
        <taxon>Eukaryota</taxon>
        <taxon>Discoba</taxon>
        <taxon>Euglenozoa</taxon>
        <taxon>Kinetoplastea</taxon>
        <taxon>Metakinetoplastina</taxon>
        <taxon>Trypanosomatida</taxon>
        <taxon>Trypanosomatidae</taxon>
        <taxon>Leishmaniinae</taxon>
        <taxon>Leishmania</taxon>
    </lineage>
</organism>
<evidence type="ECO:0000313" key="8">
    <source>
        <dbReference type="EMBL" id="KAG5483933.1"/>
    </source>
</evidence>
<evidence type="ECO:0000256" key="5">
    <source>
        <dbReference type="ARBA" id="ARBA00023136"/>
    </source>
</evidence>
<accession>A0A836HM87</accession>
<dbReference type="PANTHER" id="PTHR11134">
    <property type="entry name" value="ADAPTOR COMPLEX SUBUNIT BETA FAMILY MEMBER"/>
    <property type="match status" value="1"/>
</dbReference>
<dbReference type="AlphaFoldDB" id="A0A836HM87"/>
<name>A0A836HM87_LEIEN</name>
<evidence type="ECO:0000313" key="9">
    <source>
        <dbReference type="Proteomes" id="UP000674179"/>
    </source>
</evidence>
<comment type="similarity">
    <text evidence="2">Belongs to the adaptor complexes large subunit family.</text>
</comment>
<dbReference type="GO" id="GO:0016192">
    <property type="term" value="P:vesicle-mediated transport"/>
    <property type="evidence" value="ECO:0007669"/>
    <property type="project" value="InterPro"/>
</dbReference>
<dbReference type="EMBL" id="JAFHKP010000011">
    <property type="protein sequence ID" value="KAG5483933.1"/>
    <property type="molecule type" value="Genomic_DNA"/>
</dbReference>
<keyword evidence="5" id="KW-0472">Membrane</keyword>
<dbReference type="InterPro" id="IPR026739">
    <property type="entry name" value="AP_beta"/>
</dbReference>
<evidence type="ECO:0000259" key="7">
    <source>
        <dbReference type="Pfam" id="PF01602"/>
    </source>
</evidence>
<evidence type="ECO:0000256" key="6">
    <source>
        <dbReference type="SAM" id="MobiDB-lite"/>
    </source>
</evidence>
<feature type="compositionally biased region" description="Acidic residues" evidence="6">
    <location>
        <begin position="700"/>
        <end position="713"/>
    </location>
</feature>
<dbReference type="GO" id="GO:0006886">
    <property type="term" value="P:intracellular protein transport"/>
    <property type="evidence" value="ECO:0007669"/>
    <property type="project" value="InterPro"/>
</dbReference>
<evidence type="ECO:0000256" key="3">
    <source>
        <dbReference type="ARBA" id="ARBA00022448"/>
    </source>
</evidence>
<feature type="region of interest" description="Disordered" evidence="6">
    <location>
        <begin position="696"/>
        <end position="719"/>
    </location>
</feature>
<comment type="caution">
    <text evidence="8">The sequence shown here is derived from an EMBL/GenBank/DDBJ whole genome shotgun (WGS) entry which is preliminary data.</text>
</comment>
<feature type="region of interest" description="Disordered" evidence="6">
    <location>
        <begin position="244"/>
        <end position="293"/>
    </location>
</feature>
<dbReference type="GO" id="GO:0012505">
    <property type="term" value="C:endomembrane system"/>
    <property type="evidence" value="ECO:0007669"/>
    <property type="project" value="UniProtKB-SubCell"/>
</dbReference>
<keyword evidence="3" id="KW-0813">Transport</keyword>
<feature type="compositionally biased region" description="Low complexity" evidence="6">
    <location>
        <begin position="262"/>
        <end position="273"/>
    </location>
</feature>
<dbReference type="RefSeq" id="XP_067694994.1">
    <property type="nucleotide sequence ID" value="XM_067838581.1"/>
</dbReference>
<dbReference type="InterPro" id="IPR011989">
    <property type="entry name" value="ARM-like"/>
</dbReference>
<gene>
    <name evidence="8" type="ORF">CUR178_06930</name>
</gene>
<dbReference type="Proteomes" id="UP000674179">
    <property type="component" value="Chromosome 11"/>
</dbReference>
<dbReference type="OrthoDB" id="10254310at2759"/>
<dbReference type="Gene3D" id="1.25.10.10">
    <property type="entry name" value="Leucine-rich Repeat Variant"/>
    <property type="match status" value="1"/>
</dbReference>
<dbReference type="GO" id="GO:0030117">
    <property type="term" value="C:membrane coat"/>
    <property type="evidence" value="ECO:0007669"/>
    <property type="project" value="InterPro"/>
</dbReference>
<dbReference type="InterPro" id="IPR016024">
    <property type="entry name" value="ARM-type_fold"/>
</dbReference>
<evidence type="ECO:0000256" key="4">
    <source>
        <dbReference type="ARBA" id="ARBA00022927"/>
    </source>
</evidence>
<dbReference type="SUPFAM" id="SSF48371">
    <property type="entry name" value="ARM repeat"/>
    <property type="match status" value="1"/>
</dbReference>
<comment type="subcellular location">
    <subcellularLocation>
        <location evidence="1">Endomembrane system</location>
    </subcellularLocation>
</comment>
<dbReference type="InterPro" id="IPR002553">
    <property type="entry name" value="Clathrin/coatomer_adapt-like_N"/>
</dbReference>
<feature type="domain" description="Clathrin/coatomer adaptor adaptin-like N-terminal" evidence="7">
    <location>
        <begin position="24"/>
        <end position="626"/>
    </location>
</feature>
<reference evidence="8 9" key="1">
    <citation type="submission" date="2021-02" db="EMBL/GenBank/DDBJ databases">
        <title>Leishmania (Mundinia) enrietti genome sequencing and assembly.</title>
        <authorList>
            <person name="Almutairi H."/>
            <person name="Gatherer D."/>
        </authorList>
    </citation>
    <scope>NUCLEOTIDE SEQUENCE [LARGE SCALE GENOMIC DNA]</scope>
    <source>
        <strain evidence="8">CUR178</strain>
    </source>
</reference>
<dbReference type="KEGG" id="lenr:94174091"/>